<dbReference type="Gene3D" id="3.30.420.40">
    <property type="match status" value="2"/>
</dbReference>
<dbReference type="Gene3D" id="3.90.870.20">
    <property type="entry name" value="Carbamoyltransferase, C-terminal domain"/>
    <property type="match status" value="1"/>
</dbReference>
<dbReference type="Proteomes" id="UP001267426">
    <property type="component" value="Unassembled WGS sequence"/>
</dbReference>
<dbReference type="PANTHER" id="PTHR34847">
    <property type="entry name" value="NODULATION PROTEIN U"/>
    <property type="match status" value="1"/>
</dbReference>
<reference evidence="4 5" key="1">
    <citation type="submission" date="2023-09" db="EMBL/GenBank/DDBJ databases">
        <authorList>
            <person name="Rey-Velasco X."/>
        </authorList>
    </citation>
    <scope>NUCLEOTIDE SEQUENCE [LARGE SCALE GENOMIC DNA]</scope>
    <source>
        <strain evidence="4 5">F394</strain>
    </source>
</reference>
<evidence type="ECO:0000256" key="1">
    <source>
        <dbReference type="ARBA" id="ARBA00006129"/>
    </source>
</evidence>
<evidence type="ECO:0000259" key="2">
    <source>
        <dbReference type="Pfam" id="PF02543"/>
    </source>
</evidence>
<accession>A0ABU3BSF0</accession>
<evidence type="ECO:0000259" key="3">
    <source>
        <dbReference type="Pfam" id="PF16861"/>
    </source>
</evidence>
<dbReference type="SUPFAM" id="SSF53067">
    <property type="entry name" value="Actin-like ATPase domain"/>
    <property type="match status" value="1"/>
</dbReference>
<name>A0ABU3BSF0_9BACT</name>
<dbReference type="PANTHER" id="PTHR34847:SF1">
    <property type="entry name" value="NODULATION PROTEIN U"/>
    <property type="match status" value="1"/>
</dbReference>
<dbReference type="Pfam" id="PF16861">
    <property type="entry name" value="Carbam_trans_C"/>
    <property type="match status" value="1"/>
</dbReference>
<dbReference type="CDD" id="cd24098">
    <property type="entry name" value="ASKHA_NBD_TobZ_N"/>
    <property type="match status" value="1"/>
</dbReference>
<protein>
    <submittedName>
        <fullName evidence="4">Carbamoyltransferase</fullName>
    </submittedName>
</protein>
<evidence type="ECO:0000313" key="4">
    <source>
        <dbReference type="EMBL" id="MDT0632220.1"/>
    </source>
</evidence>
<evidence type="ECO:0000313" key="5">
    <source>
        <dbReference type="Proteomes" id="UP001267426"/>
    </source>
</evidence>
<dbReference type="InterPro" id="IPR051338">
    <property type="entry name" value="NodU/CmcH_Carbamoyltrnsfr"/>
</dbReference>
<organism evidence="4 5">
    <name type="scientific">Rubrivirga litoralis</name>
    <dbReference type="NCBI Taxonomy" id="3075598"/>
    <lineage>
        <taxon>Bacteria</taxon>
        <taxon>Pseudomonadati</taxon>
        <taxon>Rhodothermota</taxon>
        <taxon>Rhodothermia</taxon>
        <taxon>Rhodothermales</taxon>
        <taxon>Rubricoccaceae</taxon>
        <taxon>Rubrivirga</taxon>
    </lineage>
</organism>
<keyword evidence="5" id="KW-1185">Reference proteome</keyword>
<dbReference type="InterPro" id="IPR031730">
    <property type="entry name" value="Carbam_trans_C"/>
</dbReference>
<comment type="caution">
    <text evidence="4">The sequence shown here is derived from an EMBL/GenBank/DDBJ whole genome shotgun (WGS) entry which is preliminary data.</text>
</comment>
<comment type="similarity">
    <text evidence="1">Belongs to the NodU/CmcH family.</text>
</comment>
<feature type="domain" description="Carbamoyltransferase" evidence="2">
    <location>
        <begin position="18"/>
        <end position="367"/>
    </location>
</feature>
<dbReference type="InterPro" id="IPR038152">
    <property type="entry name" value="Carbam_trans_C_sf"/>
</dbReference>
<gene>
    <name evidence="4" type="ORF">RM540_10730</name>
</gene>
<dbReference type="EMBL" id="JAVRHT010000023">
    <property type="protein sequence ID" value="MDT0632220.1"/>
    <property type="molecule type" value="Genomic_DNA"/>
</dbReference>
<dbReference type="Pfam" id="PF02543">
    <property type="entry name" value="Carbam_trans_N"/>
    <property type="match status" value="1"/>
</dbReference>
<feature type="domain" description="Carbamoyltransferase C-terminal" evidence="3">
    <location>
        <begin position="430"/>
        <end position="598"/>
    </location>
</feature>
<dbReference type="RefSeq" id="WP_311663925.1">
    <property type="nucleotide sequence ID" value="NZ_JAVRHT010000023.1"/>
</dbReference>
<dbReference type="InterPro" id="IPR043129">
    <property type="entry name" value="ATPase_NBD"/>
</dbReference>
<dbReference type="InterPro" id="IPR003696">
    <property type="entry name" value="Carbtransf_dom"/>
</dbReference>
<proteinExistence type="inferred from homology"/>
<sequence length="609" mass="67393">MAAAHRPALPDRPALMYVLGINAYHGDVAAVLLRNGAVVAALEEERFTRIKHYAGFPTQSIQRCLEMAGIDGAQVAHVAISRDPKANLPQKALFALKKRPSPKLVLDRLRNQRAVRDVEGPLAEALGVSPDALPPVHNVEHHPAHLASAFFCSPFDEAAVAAIDGFGDFVSTSLATGRGNHLDVFDRTYFPHSLGMLYTAVTQHLGFLHYGDEFKVMGLAPYGNPTRVDEVRQLVNLVRGGTFELNLDYFRHWSDGVEMEWDEGYPSLGRVYADAMCDVLGPARDPDEELTQHHEDLAHSLQVVYEEAAFHILRGLYGRTGMRKLCLAGGCGMNSVANGKIRDNTPFDEVYIQPAAGDNGTALGAALWMWHQELGNPRRFVMEHAYWGTEYPDADVEAILDAAVPGRSDDDWRYTATTYNSPEETVEATADLLADGNVIGWFQGRMEWGSRALGNRSILADPSRADMRDLINLKIKFRERFRPFAPSILEERLEDYFVDPAPDPFMQQVYPVEPDKREGLPAITHVDGSGRLQTVAADENPLYHQLIGAFAERTGTPILLNTSFNENEPIVDTPEQAFACFHRTRMDAVVIGNTVVQRVPIEEPAVAGS</sequence>